<comment type="caution">
    <text evidence="3">The sequence shown here is derived from an EMBL/GenBank/DDBJ whole genome shotgun (WGS) entry which is preliminary data.</text>
</comment>
<dbReference type="EMBL" id="BRYA01000187">
    <property type="protein sequence ID" value="GMI43040.1"/>
    <property type="molecule type" value="Genomic_DNA"/>
</dbReference>
<evidence type="ECO:0000256" key="1">
    <source>
        <dbReference type="SAM" id="MobiDB-lite"/>
    </source>
</evidence>
<dbReference type="AlphaFoldDB" id="A0A9W7LB38"/>
<organism evidence="3 4">
    <name type="scientific">Triparma columacea</name>
    <dbReference type="NCBI Taxonomy" id="722753"/>
    <lineage>
        <taxon>Eukaryota</taxon>
        <taxon>Sar</taxon>
        <taxon>Stramenopiles</taxon>
        <taxon>Ochrophyta</taxon>
        <taxon>Bolidophyceae</taxon>
        <taxon>Parmales</taxon>
        <taxon>Triparmaceae</taxon>
        <taxon>Triparma</taxon>
    </lineage>
</organism>
<protein>
    <submittedName>
        <fullName evidence="3">Uncharacterized protein</fullName>
    </submittedName>
</protein>
<dbReference type="OrthoDB" id="4892at2759"/>
<dbReference type="SUPFAM" id="SSF53474">
    <property type="entry name" value="alpha/beta-Hydrolases"/>
    <property type="match status" value="1"/>
</dbReference>
<evidence type="ECO:0000313" key="4">
    <source>
        <dbReference type="Proteomes" id="UP001165065"/>
    </source>
</evidence>
<feature type="compositionally biased region" description="Acidic residues" evidence="1">
    <location>
        <begin position="362"/>
        <end position="372"/>
    </location>
</feature>
<evidence type="ECO:0000313" key="3">
    <source>
        <dbReference type="EMBL" id="GMI43040.1"/>
    </source>
</evidence>
<reference evidence="4" key="1">
    <citation type="journal article" date="2023" name="Commun. Biol.">
        <title>Genome analysis of Parmales, the sister group of diatoms, reveals the evolutionary specialization of diatoms from phago-mixotrophs to photoautotrophs.</title>
        <authorList>
            <person name="Ban H."/>
            <person name="Sato S."/>
            <person name="Yoshikawa S."/>
            <person name="Yamada K."/>
            <person name="Nakamura Y."/>
            <person name="Ichinomiya M."/>
            <person name="Sato N."/>
            <person name="Blanc-Mathieu R."/>
            <person name="Endo H."/>
            <person name="Kuwata A."/>
            <person name="Ogata H."/>
        </authorList>
    </citation>
    <scope>NUCLEOTIDE SEQUENCE [LARGE SCALE GENOMIC DNA]</scope>
</reference>
<name>A0A9W7LB38_9STRA</name>
<accession>A0A9W7LB38</accession>
<dbReference type="PANTHER" id="PTHR34127:SF1">
    <property type="entry name" value="OS04G0405600 PROTEIN"/>
    <property type="match status" value="1"/>
</dbReference>
<feature type="compositionally biased region" description="Gly residues" evidence="1">
    <location>
        <begin position="345"/>
        <end position="361"/>
    </location>
</feature>
<proteinExistence type="predicted"/>
<sequence>MIAVQLRAWITFALLFSGVLPLVPPGGTVLPKGWTLEGQNYILRPKQDPVAVVHFIGGAAVGSVPLIYRKFFESLPPNLLVICTPYQLSIDYLKACDSIIESFSNVAGDLSEEFGPLPVYGVGHSLGAVLQCLISSLFPATPRAGNVLVGFGTRTIADSVGNEDLYNNLVLPATEILSPGTPTIEALLKISYQLSVGKVPSDDVIAQIVGGGDGIKVPSEIRELLQSVGDLVGSVQTDEGKALSAEVLRTLLQVPHVVGAVGKGGEIFPDAKGIANSIVKGYKSRRTLVLEYEEDVIGENGKAAEIQRTRDSMREMEVEFVEQGGGHWEILKGGGEEVGDWIRAGGRGGGGARGGGGVGVGGEEEEATIGPG</sequence>
<dbReference type="Proteomes" id="UP001165065">
    <property type="component" value="Unassembled WGS sequence"/>
</dbReference>
<gene>
    <name evidence="3" type="ORF">TrCOL_g2445</name>
</gene>
<feature type="region of interest" description="Disordered" evidence="1">
    <location>
        <begin position="345"/>
        <end position="372"/>
    </location>
</feature>
<dbReference type="PANTHER" id="PTHR34127">
    <property type="entry name" value="OS04G0405600 PROTEIN"/>
    <property type="match status" value="1"/>
</dbReference>
<dbReference type="Pfam" id="PF07082">
    <property type="entry name" value="DUF1350"/>
    <property type="match status" value="1"/>
</dbReference>
<feature type="chain" id="PRO_5040735496" evidence="2">
    <location>
        <begin position="22"/>
        <end position="372"/>
    </location>
</feature>
<dbReference type="InterPro" id="IPR010765">
    <property type="entry name" value="DUF1350"/>
</dbReference>
<feature type="signal peptide" evidence="2">
    <location>
        <begin position="1"/>
        <end position="21"/>
    </location>
</feature>
<dbReference type="InterPro" id="IPR029058">
    <property type="entry name" value="AB_hydrolase_fold"/>
</dbReference>
<keyword evidence="4" id="KW-1185">Reference proteome</keyword>
<keyword evidence="2" id="KW-0732">Signal</keyword>
<evidence type="ECO:0000256" key="2">
    <source>
        <dbReference type="SAM" id="SignalP"/>
    </source>
</evidence>